<keyword evidence="2" id="KW-0031">Aminopeptidase</keyword>
<dbReference type="PANTHER" id="PTHR43056">
    <property type="entry name" value="PEPTIDASE S9 PROLYL OLIGOPEPTIDASE"/>
    <property type="match status" value="1"/>
</dbReference>
<dbReference type="Gene3D" id="2.120.10.30">
    <property type="entry name" value="TolB, C-terminal domain"/>
    <property type="match status" value="2"/>
</dbReference>
<name>A0A660L1M1_9ACTN</name>
<dbReference type="EMBL" id="RBIL01000002">
    <property type="protein sequence ID" value="RKQ87318.1"/>
    <property type="molecule type" value="Genomic_DNA"/>
</dbReference>
<comment type="caution">
    <text evidence="2">The sequence shown here is derived from an EMBL/GenBank/DDBJ whole genome shotgun (WGS) entry which is preliminary data.</text>
</comment>
<sequence length="627" mass="68133">MEAPYGSWPSPISGAVVAQDPGWPYAQVVVDGDTVYWSEARSHEGGRDVVVGDGVDAIPAGVSARTRVHEYGGGAYTVHDGTVYFCDDADQRVYAMRGGEAVPLTPEPPATHAWRYADLQVTPDGRTLICVRERDGDPEHVNDLVAFPTDGSAAPVVLAEGHDFYSSPRISPDGTQVAWLVWDHPRMPWEGSELHVAELEEGLSRFSITGRVAGGEAEAIVQPAWSPDGVLHYSSDRTGWWNLYRADGTAVTALEAEVGGPLWVFGASYYAFLADGRIVLTYFTAGADHLAVVEPDGTLRDVDTGCTRIVDVTTDGRRALFVGASPTRALRVYALDVDTGEAETLSPATEELVPKAYVSVPRPLEFPTTGGKTAHAIFYPPHHPEYAGPADERPPLVVRVHGGPTAHVSSILRPEIQFFTSRGFAVVDVNYGGSTGYGREYRDRLRGTWGIVDTDDAVNAARHLAESGEVDGARMTITGGSAGGWTVLCALTRYPDVFACGADYYGVAELTAFADDTHKFESRYFDYLIGPFDEEAWTERSPLTHADRIRVPVIVLQGDEDKVVPPSQSEVIVDALARKGIDHEYIVFAGEQHGFRKAENLQRAAEAELEFYRRVFGIDEFTAPASL</sequence>
<dbReference type="Pfam" id="PF07676">
    <property type="entry name" value="PD40"/>
    <property type="match status" value="1"/>
</dbReference>
<dbReference type="Proteomes" id="UP000278962">
    <property type="component" value="Unassembled WGS sequence"/>
</dbReference>
<proteinExistence type="predicted"/>
<dbReference type="PANTHER" id="PTHR43056:SF5">
    <property type="entry name" value="PEPTIDASE S9 PROLYL OLIGOPEPTIDASE CATALYTIC DOMAIN-CONTAINING PROTEIN"/>
    <property type="match status" value="1"/>
</dbReference>
<dbReference type="GO" id="GO:0008236">
    <property type="term" value="F:serine-type peptidase activity"/>
    <property type="evidence" value="ECO:0007669"/>
    <property type="project" value="InterPro"/>
</dbReference>
<feature type="domain" description="Peptidase S9 prolyl oligopeptidase catalytic" evidence="1">
    <location>
        <begin position="414"/>
        <end position="617"/>
    </location>
</feature>
<accession>A0A660L1M1</accession>
<dbReference type="Pfam" id="PF00326">
    <property type="entry name" value="Peptidase_S9"/>
    <property type="match status" value="1"/>
</dbReference>
<dbReference type="InterPro" id="IPR001375">
    <property type="entry name" value="Peptidase_S9_cat"/>
</dbReference>
<keyword evidence="2" id="KW-0645">Protease</keyword>
<evidence type="ECO:0000313" key="2">
    <source>
        <dbReference type="EMBL" id="RKQ87318.1"/>
    </source>
</evidence>
<dbReference type="GO" id="GO:0006508">
    <property type="term" value="P:proteolysis"/>
    <property type="evidence" value="ECO:0007669"/>
    <property type="project" value="InterPro"/>
</dbReference>
<dbReference type="InterPro" id="IPR029058">
    <property type="entry name" value="AB_hydrolase_fold"/>
</dbReference>
<keyword evidence="2" id="KW-0378">Hydrolase</keyword>
<gene>
    <name evidence="2" type="ORF">C8N24_5339</name>
</gene>
<organism evidence="2 3">
    <name type="scientific">Solirubrobacter pauli</name>
    <dbReference type="NCBI Taxonomy" id="166793"/>
    <lineage>
        <taxon>Bacteria</taxon>
        <taxon>Bacillati</taxon>
        <taxon>Actinomycetota</taxon>
        <taxon>Thermoleophilia</taxon>
        <taxon>Solirubrobacterales</taxon>
        <taxon>Solirubrobacteraceae</taxon>
        <taxon>Solirubrobacter</taxon>
    </lineage>
</organism>
<dbReference type="InterPro" id="IPR011659">
    <property type="entry name" value="WD40"/>
</dbReference>
<evidence type="ECO:0000259" key="1">
    <source>
        <dbReference type="Pfam" id="PF00326"/>
    </source>
</evidence>
<dbReference type="InterPro" id="IPR050585">
    <property type="entry name" value="Xaa-Pro_dipeptidyl-ppase/CocE"/>
</dbReference>
<reference evidence="2 3" key="1">
    <citation type="submission" date="2018-10" db="EMBL/GenBank/DDBJ databases">
        <title>Genomic Encyclopedia of Archaeal and Bacterial Type Strains, Phase II (KMG-II): from individual species to whole genera.</title>
        <authorList>
            <person name="Goeker M."/>
        </authorList>
    </citation>
    <scope>NUCLEOTIDE SEQUENCE [LARGE SCALE GENOMIC DNA]</scope>
    <source>
        <strain evidence="2 3">DSM 14954</strain>
    </source>
</reference>
<protein>
    <submittedName>
        <fullName evidence="2">Dipeptidyl aminopeptidase/acylaminoacyl peptidase</fullName>
    </submittedName>
</protein>
<dbReference type="AlphaFoldDB" id="A0A660L1M1"/>
<dbReference type="SUPFAM" id="SSF53474">
    <property type="entry name" value="alpha/beta-Hydrolases"/>
    <property type="match status" value="1"/>
</dbReference>
<dbReference type="RefSeq" id="WP_121255761.1">
    <property type="nucleotide sequence ID" value="NZ_RBIL01000002.1"/>
</dbReference>
<dbReference type="OrthoDB" id="128799at2"/>
<evidence type="ECO:0000313" key="3">
    <source>
        <dbReference type="Proteomes" id="UP000278962"/>
    </source>
</evidence>
<dbReference type="Gene3D" id="3.40.50.1820">
    <property type="entry name" value="alpha/beta hydrolase"/>
    <property type="match status" value="1"/>
</dbReference>
<dbReference type="GO" id="GO:0004177">
    <property type="term" value="F:aminopeptidase activity"/>
    <property type="evidence" value="ECO:0007669"/>
    <property type="project" value="UniProtKB-KW"/>
</dbReference>
<keyword evidence="3" id="KW-1185">Reference proteome</keyword>
<dbReference type="InterPro" id="IPR011042">
    <property type="entry name" value="6-blade_b-propeller_TolB-like"/>
</dbReference>
<dbReference type="SUPFAM" id="SSF82171">
    <property type="entry name" value="DPP6 N-terminal domain-like"/>
    <property type="match status" value="1"/>
</dbReference>